<dbReference type="OrthoDB" id="126818at2759"/>
<dbReference type="Proteomes" id="UP000006643">
    <property type="component" value="Unassembled WGS sequence"/>
</dbReference>
<keyword evidence="5" id="KW-0479">Metal-binding</keyword>
<dbReference type="GO" id="GO:0046872">
    <property type="term" value="F:metal ion binding"/>
    <property type="evidence" value="ECO:0007669"/>
    <property type="project" value="UniProtKB-KW"/>
</dbReference>
<dbReference type="VEuPathDB" id="FungiDB:PITG_04328"/>
<dbReference type="PANTHER" id="PTHR22930:SF85">
    <property type="entry name" value="GH03217P-RELATED"/>
    <property type="match status" value="1"/>
</dbReference>
<dbReference type="KEGG" id="pif:PITG_04328"/>
<dbReference type="PANTHER" id="PTHR22930">
    <property type="match status" value="1"/>
</dbReference>
<accession>D0N109</accession>
<keyword evidence="7" id="KW-0539">Nucleus</keyword>
<comment type="similarity">
    <text evidence="3">Belongs to the HARBI1 family.</text>
</comment>
<dbReference type="RefSeq" id="XP_002905970.1">
    <property type="nucleotide sequence ID" value="XM_002905924.1"/>
</dbReference>
<dbReference type="eggNOG" id="ENOG502S5JK">
    <property type="taxonomic scope" value="Eukaryota"/>
</dbReference>
<evidence type="ECO:0000256" key="3">
    <source>
        <dbReference type="ARBA" id="ARBA00006958"/>
    </source>
</evidence>
<dbReference type="EMBL" id="DS028122">
    <property type="protein sequence ID" value="EEY67322.1"/>
    <property type="molecule type" value="Genomic_DNA"/>
</dbReference>
<dbReference type="Pfam" id="PF13359">
    <property type="entry name" value="DDE_Tnp_4"/>
    <property type="match status" value="1"/>
</dbReference>
<dbReference type="GO" id="GO:0005634">
    <property type="term" value="C:nucleus"/>
    <property type="evidence" value="ECO:0007669"/>
    <property type="project" value="UniProtKB-SubCell"/>
</dbReference>
<dbReference type="InParanoid" id="D0N109"/>
<organism evidence="9 10">
    <name type="scientific">Phytophthora infestans (strain T30-4)</name>
    <name type="common">Potato late blight agent</name>
    <dbReference type="NCBI Taxonomy" id="403677"/>
    <lineage>
        <taxon>Eukaryota</taxon>
        <taxon>Sar</taxon>
        <taxon>Stramenopiles</taxon>
        <taxon>Oomycota</taxon>
        <taxon>Peronosporomycetes</taxon>
        <taxon>Peronosporales</taxon>
        <taxon>Peronosporaceae</taxon>
        <taxon>Phytophthora</taxon>
    </lineage>
</organism>
<keyword evidence="6" id="KW-0378">Hydrolase</keyword>
<evidence type="ECO:0000256" key="4">
    <source>
        <dbReference type="ARBA" id="ARBA00022722"/>
    </source>
</evidence>
<evidence type="ECO:0000259" key="8">
    <source>
        <dbReference type="Pfam" id="PF13359"/>
    </source>
</evidence>
<dbReference type="GeneID" id="9480007"/>
<name>D0N109_PHYIT</name>
<dbReference type="GO" id="GO:0004518">
    <property type="term" value="F:nuclease activity"/>
    <property type="evidence" value="ECO:0007669"/>
    <property type="project" value="UniProtKB-KW"/>
</dbReference>
<protein>
    <recommendedName>
        <fullName evidence="8">DDE Tnp4 domain-containing protein</fullName>
    </recommendedName>
</protein>
<proteinExistence type="inferred from homology"/>
<evidence type="ECO:0000313" key="10">
    <source>
        <dbReference type="Proteomes" id="UP000006643"/>
    </source>
</evidence>
<dbReference type="GO" id="GO:0016787">
    <property type="term" value="F:hydrolase activity"/>
    <property type="evidence" value="ECO:0007669"/>
    <property type="project" value="UniProtKB-KW"/>
</dbReference>
<evidence type="ECO:0000256" key="2">
    <source>
        <dbReference type="ARBA" id="ARBA00004123"/>
    </source>
</evidence>
<reference evidence="10" key="1">
    <citation type="journal article" date="2009" name="Nature">
        <title>Genome sequence and analysis of the Irish potato famine pathogen Phytophthora infestans.</title>
        <authorList>
            <consortium name="The Broad Institute Genome Sequencing Platform"/>
            <person name="Haas B.J."/>
            <person name="Kamoun S."/>
            <person name="Zody M.C."/>
            <person name="Jiang R.H."/>
            <person name="Handsaker R.E."/>
            <person name="Cano L.M."/>
            <person name="Grabherr M."/>
            <person name="Kodira C.D."/>
            <person name="Raffaele S."/>
            <person name="Torto-Alalibo T."/>
            <person name="Bozkurt T.O."/>
            <person name="Ah-Fong A.M."/>
            <person name="Alvarado L."/>
            <person name="Anderson V.L."/>
            <person name="Armstrong M.R."/>
            <person name="Avrova A."/>
            <person name="Baxter L."/>
            <person name="Beynon J."/>
            <person name="Boevink P.C."/>
            <person name="Bollmann S.R."/>
            <person name="Bos J.I."/>
            <person name="Bulone V."/>
            <person name="Cai G."/>
            <person name="Cakir C."/>
            <person name="Carrington J.C."/>
            <person name="Chawner M."/>
            <person name="Conti L."/>
            <person name="Costanzo S."/>
            <person name="Ewan R."/>
            <person name="Fahlgren N."/>
            <person name="Fischbach M.A."/>
            <person name="Fugelstad J."/>
            <person name="Gilroy E.M."/>
            <person name="Gnerre S."/>
            <person name="Green P.J."/>
            <person name="Grenville-Briggs L.J."/>
            <person name="Griffith J."/>
            <person name="Grunwald N.J."/>
            <person name="Horn K."/>
            <person name="Horner N.R."/>
            <person name="Hu C.H."/>
            <person name="Huitema E."/>
            <person name="Jeong D.H."/>
            <person name="Jones A.M."/>
            <person name="Jones J.D."/>
            <person name="Jones R.W."/>
            <person name="Karlsson E.K."/>
            <person name="Kunjeti S.G."/>
            <person name="Lamour K."/>
            <person name="Liu Z."/>
            <person name="Ma L."/>
            <person name="Maclean D."/>
            <person name="Chibucos M.C."/>
            <person name="McDonald H."/>
            <person name="McWalters J."/>
            <person name="Meijer H.J."/>
            <person name="Morgan W."/>
            <person name="Morris P.F."/>
            <person name="Munro C.A."/>
            <person name="O'Neill K."/>
            <person name="Ospina-Giraldo M."/>
            <person name="Pinzon A."/>
            <person name="Pritchard L."/>
            <person name="Ramsahoye B."/>
            <person name="Ren Q."/>
            <person name="Restrepo S."/>
            <person name="Roy S."/>
            <person name="Sadanandom A."/>
            <person name="Savidor A."/>
            <person name="Schornack S."/>
            <person name="Schwartz D.C."/>
            <person name="Schumann U.D."/>
            <person name="Schwessinger B."/>
            <person name="Seyer L."/>
            <person name="Sharpe T."/>
            <person name="Silvar C."/>
            <person name="Song J."/>
            <person name="Studholme D.J."/>
            <person name="Sykes S."/>
            <person name="Thines M."/>
            <person name="van de Vondervoort P.J."/>
            <person name="Phuntumart V."/>
            <person name="Wawra S."/>
            <person name="Weide R."/>
            <person name="Win J."/>
            <person name="Young C."/>
            <person name="Zhou S."/>
            <person name="Fry W."/>
            <person name="Meyers B.C."/>
            <person name="van West P."/>
            <person name="Ristaino J."/>
            <person name="Govers F."/>
            <person name="Birch P.R."/>
            <person name="Whisson S.C."/>
            <person name="Judelson H.S."/>
            <person name="Nusbaum C."/>
        </authorList>
    </citation>
    <scope>NUCLEOTIDE SEQUENCE [LARGE SCALE GENOMIC DNA]</scope>
    <source>
        <strain evidence="10">T30-4</strain>
    </source>
</reference>
<evidence type="ECO:0000313" key="9">
    <source>
        <dbReference type="EMBL" id="EEY67322.1"/>
    </source>
</evidence>
<feature type="domain" description="DDE Tnp4" evidence="8">
    <location>
        <begin position="102"/>
        <end position="261"/>
    </location>
</feature>
<evidence type="ECO:0000256" key="7">
    <source>
        <dbReference type="ARBA" id="ARBA00023242"/>
    </source>
</evidence>
<evidence type="ECO:0000256" key="6">
    <source>
        <dbReference type="ARBA" id="ARBA00022801"/>
    </source>
</evidence>
<dbReference type="InterPro" id="IPR027806">
    <property type="entry name" value="HARBI1_dom"/>
</dbReference>
<comment type="cofactor">
    <cofactor evidence="1">
        <name>a divalent metal cation</name>
        <dbReference type="ChEBI" id="CHEBI:60240"/>
    </cofactor>
</comment>
<dbReference type="AlphaFoldDB" id="D0N109"/>
<comment type="subcellular location">
    <subcellularLocation>
        <location evidence="2">Nucleus</location>
    </subcellularLocation>
</comment>
<evidence type="ECO:0000256" key="1">
    <source>
        <dbReference type="ARBA" id="ARBA00001968"/>
    </source>
</evidence>
<gene>
    <name evidence="9" type="ORF">PITG_04328</name>
</gene>
<dbReference type="HOGENOM" id="CLU_018552_2_2_1"/>
<evidence type="ECO:0000256" key="5">
    <source>
        <dbReference type="ARBA" id="ARBA00022723"/>
    </source>
</evidence>
<sequence length="326" mass="37579">MNATEFHDHFRLDRDVFFRLVALVKHHSAFIGTYGNDNTAVKLGLFLGIASGSVHIYLFRATNVVLKLEPVTMAWPNEEERVMISLRMQQKYGFVNCVGITDGTLFPLAAKPQHQGEGYSSRKASYSVHGLVTCDDVGSVRSLVVGWPGSTHDNRAWMNSPLILKRADHFKHNEYVLGDSAFQASSVMIPAFKNPPKAQMNPRHTYFNKQLAKARIKSEHCIRLLKMRFPYLREIRVKLGKKRKHIRRLIRHVTCASILHNLLIAEPIPHQWQNEIERQITSRLDDDDELNEPIPEGENGDKRRNQLLAYMLEVRDERQQEINFVF</sequence>
<dbReference type="STRING" id="403677.D0N109"/>
<dbReference type="InterPro" id="IPR045249">
    <property type="entry name" value="HARBI1-like"/>
</dbReference>
<keyword evidence="10" id="KW-1185">Reference proteome</keyword>
<keyword evidence="4" id="KW-0540">Nuclease</keyword>